<evidence type="ECO:0000256" key="1">
    <source>
        <dbReference type="SAM" id="MobiDB-lite"/>
    </source>
</evidence>
<organism evidence="2 3">
    <name type="scientific">Meristemomyces frigidus</name>
    <dbReference type="NCBI Taxonomy" id="1508187"/>
    <lineage>
        <taxon>Eukaryota</taxon>
        <taxon>Fungi</taxon>
        <taxon>Dikarya</taxon>
        <taxon>Ascomycota</taxon>
        <taxon>Pezizomycotina</taxon>
        <taxon>Dothideomycetes</taxon>
        <taxon>Dothideomycetidae</taxon>
        <taxon>Mycosphaerellales</taxon>
        <taxon>Teratosphaeriaceae</taxon>
        <taxon>Meristemomyces</taxon>
    </lineage>
</organism>
<accession>A0AAN7TK07</accession>
<dbReference type="Gene3D" id="1.20.5.170">
    <property type="match status" value="1"/>
</dbReference>
<gene>
    <name evidence="2" type="ORF">LTR62_001031</name>
</gene>
<sequence length="144" mass="15524">MNDVFDFVGAQVTNASPSVASVQTACSLGGEPLPDVDHKTSGGKPKAQRNFRQRKIGRVQDSEEAMVLLKDKQSFLDSNNEVLKLQAESLKEENEVLKASMLRPPSNVTFPSRVPSFSSPGSTSSPPIDSTAPAPWSLKPTLKI</sequence>
<protein>
    <recommendedName>
        <fullName evidence="4">BZIP domain-containing protein</fullName>
    </recommendedName>
</protein>
<feature type="region of interest" description="Disordered" evidence="1">
    <location>
        <begin position="104"/>
        <end position="144"/>
    </location>
</feature>
<dbReference type="AlphaFoldDB" id="A0AAN7TK07"/>
<dbReference type="EMBL" id="JAVRRL010000116">
    <property type="protein sequence ID" value="KAK5107543.1"/>
    <property type="molecule type" value="Genomic_DNA"/>
</dbReference>
<proteinExistence type="predicted"/>
<evidence type="ECO:0000313" key="3">
    <source>
        <dbReference type="Proteomes" id="UP001310890"/>
    </source>
</evidence>
<dbReference type="Proteomes" id="UP001310890">
    <property type="component" value="Unassembled WGS sequence"/>
</dbReference>
<comment type="caution">
    <text evidence="2">The sequence shown here is derived from an EMBL/GenBank/DDBJ whole genome shotgun (WGS) entry which is preliminary data.</text>
</comment>
<evidence type="ECO:0000313" key="2">
    <source>
        <dbReference type="EMBL" id="KAK5107543.1"/>
    </source>
</evidence>
<feature type="compositionally biased region" description="Low complexity" evidence="1">
    <location>
        <begin position="111"/>
        <end position="130"/>
    </location>
</feature>
<evidence type="ECO:0008006" key="4">
    <source>
        <dbReference type="Google" id="ProtNLM"/>
    </source>
</evidence>
<name>A0AAN7TK07_9PEZI</name>
<reference evidence="2" key="1">
    <citation type="submission" date="2023-08" db="EMBL/GenBank/DDBJ databases">
        <title>Black Yeasts Isolated from many extreme environments.</title>
        <authorList>
            <person name="Coleine C."/>
            <person name="Stajich J.E."/>
            <person name="Selbmann L."/>
        </authorList>
    </citation>
    <scope>NUCLEOTIDE SEQUENCE</scope>
    <source>
        <strain evidence="2">CCFEE 5401</strain>
    </source>
</reference>